<accession>A0ABD6E2S2</accession>
<gene>
    <name evidence="2" type="ORF">AB6A40_000155</name>
</gene>
<evidence type="ECO:0000256" key="1">
    <source>
        <dbReference type="SAM" id="SignalP"/>
    </source>
</evidence>
<protein>
    <submittedName>
        <fullName evidence="2">Uncharacterized protein</fullName>
    </submittedName>
</protein>
<organism evidence="2 3">
    <name type="scientific">Gnathostoma spinigerum</name>
    <dbReference type="NCBI Taxonomy" id="75299"/>
    <lineage>
        <taxon>Eukaryota</taxon>
        <taxon>Metazoa</taxon>
        <taxon>Ecdysozoa</taxon>
        <taxon>Nematoda</taxon>
        <taxon>Chromadorea</taxon>
        <taxon>Rhabditida</taxon>
        <taxon>Spirurina</taxon>
        <taxon>Gnathostomatomorpha</taxon>
        <taxon>Gnathostomatoidea</taxon>
        <taxon>Gnathostomatidae</taxon>
        <taxon>Gnathostoma</taxon>
    </lineage>
</organism>
<feature type="chain" id="PRO_5044756169" evidence="1">
    <location>
        <begin position="19"/>
        <end position="152"/>
    </location>
</feature>
<feature type="signal peptide" evidence="1">
    <location>
        <begin position="1"/>
        <end position="18"/>
    </location>
</feature>
<proteinExistence type="predicted"/>
<evidence type="ECO:0000313" key="2">
    <source>
        <dbReference type="EMBL" id="MFH4973446.1"/>
    </source>
</evidence>
<comment type="caution">
    <text evidence="2">The sequence shown here is derived from an EMBL/GenBank/DDBJ whole genome shotgun (WGS) entry which is preliminary data.</text>
</comment>
<dbReference type="PANTHER" id="PTHR21105">
    <property type="entry name" value="GH16255P"/>
    <property type="match status" value="1"/>
</dbReference>
<sequence length="152" mass="17654">MFTVVIYFILLTISQAIGGDITKLATNEFNGLLDDLHRLRRVERSSSTTFNHHQPFHLGASIDLKLLSHRPKLCTRMEKSQEPMYFCPTPQTGNSVDWPCVRYSDLCNKTPDCPHFEDEHPTFCLFHMLLNQELNSIRSTVHSIFQRMFEIP</sequence>
<name>A0ABD6E2S2_9BILA</name>
<reference evidence="2 3" key="1">
    <citation type="submission" date="2024-08" db="EMBL/GenBank/DDBJ databases">
        <title>Gnathostoma spinigerum genome.</title>
        <authorList>
            <person name="Gonzalez-Bertolin B."/>
            <person name="Monzon S."/>
            <person name="Zaballos A."/>
            <person name="Jimenez P."/>
            <person name="Dekumyoy P."/>
            <person name="Varona S."/>
            <person name="Cuesta I."/>
            <person name="Sumanam S."/>
            <person name="Adisakwattana P."/>
            <person name="Gasser R.B."/>
            <person name="Hernandez-Gonzalez A."/>
            <person name="Young N.D."/>
            <person name="Perteguer M.J."/>
        </authorList>
    </citation>
    <scope>NUCLEOTIDE SEQUENCE [LARGE SCALE GENOMIC DNA]</scope>
    <source>
        <strain evidence="2">AL3</strain>
        <tissue evidence="2">Liver</tissue>
    </source>
</reference>
<dbReference type="PANTHER" id="PTHR21105:SF0">
    <property type="entry name" value="GH16255P"/>
    <property type="match status" value="1"/>
</dbReference>
<evidence type="ECO:0000313" key="3">
    <source>
        <dbReference type="Proteomes" id="UP001608902"/>
    </source>
</evidence>
<dbReference type="EMBL" id="JBGFUD010000036">
    <property type="protein sequence ID" value="MFH4973446.1"/>
    <property type="molecule type" value="Genomic_DNA"/>
</dbReference>
<keyword evidence="3" id="KW-1185">Reference proteome</keyword>
<dbReference type="Proteomes" id="UP001608902">
    <property type="component" value="Unassembled WGS sequence"/>
</dbReference>
<dbReference type="AlphaFoldDB" id="A0ABD6E2S2"/>
<keyword evidence="1" id="KW-0732">Signal</keyword>